<sequence>MAAHNLALVFCALVACSLVLGVNGGYYAQEQDPNEYSKSSIHYHEKDKPESNSKLKSLYNDKAYYYLKAVEPYYHKLKPKMVVFYKRKYYTRITKHFPHHMPKAGLHFLEPRLHYKPKTIAYKSNLKLSDDKPKQIWKVSPSGY</sequence>
<evidence type="ECO:0000313" key="2">
    <source>
        <dbReference type="EMBL" id="KAH7423242.1"/>
    </source>
</evidence>
<name>A0A8T2TKP8_CERRI</name>
<feature type="chain" id="PRO_5035936537" evidence="1">
    <location>
        <begin position="22"/>
        <end position="144"/>
    </location>
</feature>
<accession>A0A8T2TKP8</accession>
<reference evidence="2" key="1">
    <citation type="submission" date="2021-08" db="EMBL/GenBank/DDBJ databases">
        <title>WGS assembly of Ceratopteris richardii.</title>
        <authorList>
            <person name="Marchant D.B."/>
            <person name="Chen G."/>
            <person name="Jenkins J."/>
            <person name="Shu S."/>
            <person name="Leebens-Mack J."/>
            <person name="Grimwood J."/>
            <person name="Schmutz J."/>
            <person name="Soltis P."/>
            <person name="Soltis D."/>
            <person name="Chen Z.-H."/>
        </authorList>
    </citation>
    <scope>NUCLEOTIDE SEQUENCE</scope>
    <source>
        <strain evidence="2">Whitten #5841</strain>
        <tissue evidence="2">Leaf</tissue>
    </source>
</reference>
<evidence type="ECO:0000313" key="3">
    <source>
        <dbReference type="Proteomes" id="UP000825935"/>
    </source>
</evidence>
<keyword evidence="1" id="KW-0732">Signal</keyword>
<dbReference type="EMBL" id="CM035417">
    <property type="protein sequence ID" value="KAH7423242.1"/>
    <property type="molecule type" value="Genomic_DNA"/>
</dbReference>
<gene>
    <name evidence="2" type="ORF">KP509_12G046100</name>
</gene>
<protein>
    <submittedName>
        <fullName evidence="2">Uncharacterized protein</fullName>
    </submittedName>
</protein>
<keyword evidence="3" id="KW-1185">Reference proteome</keyword>
<dbReference type="Proteomes" id="UP000825935">
    <property type="component" value="Chromosome 12"/>
</dbReference>
<evidence type="ECO:0000256" key="1">
    <source>
        <dbReference type="SAM" id="SignalP"/>
    </source>
</evidence>
<dbReference type="AlphaFoldDB" id="A0A8T2TKP8"/>
<comment type="caution">
    <text evidence="2">The sequence shown here is derived from an EMBL/GenBank/DDBJ whole genome shotgun (WGS) entry which is preliminary data.</text>
</comment>
<organism evidence="2 3">
    <name type="scientific">Ceratopteris richardii</name>
    <name type="common">Triangle waterfern</name>
    <dbReference type="NCBI Taxonomy" id="49495"/>
    <lineage>
        <taxon>Eukaryota</taxon>
        <taxon>Viridiplantae</taxon>
        <taxon>Streptophyta</taxon>
        <taxon>Embryophyta</taxon>
        <taxon>Tracheophyta</taxon>
        <taxon>Polypodiopsida</taxon>
        <taxon>Polypodiidae</taxon>
        <taxon>Polypodiales</taxon>
        <taxon>Pteridineae</taxon>
        <taxon>Pteridaceae</taxon>
        <taxon>Parkerioideae</taxon>
        <taxon>Ceratopteris</taxon>
    </lineage>
</organism>
<feature type="signal peptide" evidence="1">
    <location>
        <begin position="1"/>
        <end position="21"/>
    </location>
</feature>
<proteinExistence type="predicted"/>